<keyword evidence="2" id="KW-1185">Reference proteome</keyword>
<gene>
    <name evidence="1" type="ORF">C4F50_06415</name>
</gene>
<organism evidence="1 2">
    <name type="scientific">Flavobacterium hungaricum</name>
    <dbReference type="NCBI Taxonomy" id="2082725"/>
    <lineage>
        <taxon>Bacteria</taxon>
        <taxon>Pseudomonadati</taxon>
        <taxon>Bacteroidota</taxon>
        <taxon>Flavobacteriia</taxon>
        <taxon>Flavobacteriales</taxon>
        <taxon>Flavobacteriaceae</taxon>
        <taxon>Flavobacterium</taxon>
    </lineage>
</organism>
<comment type="caution">
    <text evidence="1">The sequence shown here is derived from an EMBL/GenBank/DDBJ whole genome shotgun (WGS) entry which is preliminary data.</text>
</comment>
<accession>A0ABR9TH24</accession>
<proteinExistence type="predicted"/>
<reference evidence="1 2" key="1">
    <citation type="submission" date="2018-07" db="EMBL/GenBank/DDBJ databases">
        <title>Genome assembly of strain KB82.</title>
        <authorList>
            <person name="Kukolya J."/>
            <person name="Horvath B."/>
            <person name="Nagy I."/>
            <person name="Toth A."/>
        </authorList>
    </citation>
    <scope>NUCLEOTIDE SEQUENCE [LARGE SCALE GENOMIC DNA]</scope>
    <source>
        <strain evidence="1 2">Kb82</strain>
    </source>
</reference>
<dbReference type="EMBL" id="PRDM01000001">
    <property type="protein sequence ID" value="MBE8724581.1"/>
    <property type="molecule type" value="Genomic_DNA"/>
</dbReference>
<evidence type="ECO:0000313" key="2">
    <source>
        <dbReference type="Proteomes" id="UP000640614"/>
    </source>
</evidence>
<protein>
    <submittedName>
        <fullName evidence="1">Uncharacterized protein</fullName>
    </submittedName>
</protein>
<dbReference type="Proteomes" id="UP000640614">
    <property type="component" value="Unassembled WGS sequence"/>
</dbReference>
<evidence type="ECO:0000313" key="1">
    <source>
        <dbReference type="EMBL" id="MBE8724581.1"/>
    </source>
</evidence>
<name>A0ABR9TH24_9FLAO</name>
<sequence length="218" mass="25625">MHGCIQTDSPNVISDSIKKLRQNITESLYFEDLRESLLKKGFHATANSMDLRAEFYKMLPLLNYRAYFAVTRKDSLFFKKAMKDGDESDFFEISLKKLLHDRIISNKEAKNIFFFETIQLSKRSLKTVLESFFKDYQAYDIEYKIVGKEEENLAVVDYLNFIFDHIFTPDKMYPTMEGNFKRVSAKIGIVKMLHNNVYLSRNKPSNLQITSKNLIDNY</sequence>